<dbReference type="PRINTS" id="PR00598">
    <property type="entry name" value="HTHMARR"/>
</dbReference>
<dbReference type="RefSeq" id="WP_184791613.1">
    <property type="nucleotide sequence ID" value="NZ_BONT01000060.1"/>
</dbReference>
<dbReference type="AlphaFoldDB" id="A0A841FYJ9"/>
<dbReference type="SMART" id="SM00347">
    <property type="entry name" value="HTH_MARR"/>
    <property type="match status" value="1"/>
</dbReference>
<dbReference type="EMBL" id="JACHGT010000018">
    <property type="protein sequence ID" value="MBB6038798.1"/>
    <property type="molecule type" value="Genomic_DNA"/>
</dbReference>
<sequence>MQETPRDDALEEDLRNGLRGLLKTIRLLRRRWTGAHAALPAGVMPLLGQIEEASAGTRGCHLKDLAEALALDTSTVSRSISGVVTLGLAERVADEHDRRACLITLTPAGREALAASRDWYHEVFAETLADWNRDELRSFAAQMLRVTDDVARHLASDRPSAFPRPVDHKETA</sequence>
<evidence type="ECO:0000313" key="3">
    <source>
        <dbReference type="Proteomes" id="UP000548476"/>
    </source>
</evidence>
<comment type="caution">
    <text evidence="2">The sequence shown here is derived from an EMBL/GenBank/DDBJ whole genome shotgun (WGS) entry which is preliminary data.</text>
</comment>
<protein>
    <submittedName>
        <fullName evidence="2">DNA-binding MarR family transcriptional regulator</fullName>
    </submittedName>
</protein>
<dbReference type="GO" id="GO:0003700">
    <property type="term" value="F:DNA-binding transcription factor activity"/>
    <property type="evidence" value="ECO:0007669"/>
    <property type="project" value="InterPro"/>
</dbReference>
<dbReference type="PANTHER" id="PTHR33164">
    <property type="entry name" value="TRANSCRIPTIONAL REGULATOR, MARR FAMILY"/>
    <property type="match status" value="1"/>
</dbReference>
<evidence type="ECO:0000259" key="1">
    <source>
        <dbReference type="PROSITE" id="PS50995"/>
    </source>
</evidence>
<name>A0A841FYJ9_9ACTN</name>
<evidence type="ECO:0000313" key="2">
    <source>
        <dbReference type="EMBL" id="MBB6038798.1"/>
    </source>
</evidence>
<dbReference type="InterPro" id="IPR039422">
    <property type="entry name" value="MarR/SlyA-like"/>
</dbReference>
<proteinExistence type="predicted"/>
<gene>
    <name evidence="2" type="ORF">HNR73_006684</name>
</gene>
<dbReference type="PROSITE" id="PS50995">
    <property type="entry name" value="HTH_MARR_2"/>
    <property type="match status" value="1"/>
</dbReference>
<keyword evidence="2" id="KW-0238">DNA-binding</keyword>
<dbReference type="InterPro" id="IPR000835">
    <property type="entry name" value="HTH_MarR-typ"/>
</dbReference>
<organism evidence="2 3">
    <name type="scientific">Phytomonospora endophytica</name>
    <dbReference type="NCBI Taxonomy" id="714109"/>
    <lineage>
        <taxon>Bacteria</taxon>
        <taxon>Bacillati</taxon>
        <taxon>Actinomycetota</taxon>
        <taxon>Actinomycetes</taxon>
        <taxon>Micromonosporales</taxon>
        <taxon>Micromonosporaceae</taxon>
        <taxon>Phytomonospora</taxon>
    </lineage>
</organism>
<dbReference type="InterPro" id="IPR036388">
    <property type="entry name" value="WH-like_DNA-bd_sf"/>
</dbReference>
<dbReference type="Gene3D" id="1.10.10.10">
    <property type="entry name" value="Winged helix-like DNA-binding domain superfamily/Winged helix DNA-binding domain"/>
    <property type="match status" value="1"/>
</dbReference>
<dbReference type="InterPro" id="IPR036390">
    <property type="entry name" value="WH_DNA-bd_sf"/>
</dbReference>
<feature type="domain" description="HTH marR-type" evidence="1">
    <location>
        <begin position="11"/>
        <end position="148"/>
    </location>
</feature>
<dbReference type="PANTHER" id="PTHR33164:SF57">
    <property type="entry name" value="MARR-FAMILY TRANSCRIPTIONAL REGULATOR"/>
    <property type="match status" value="1"/>
</dbReference>
<dbReference type="GO" id="GO:0003677">
    <property type="term" value="F:DNA binding"/>
    <property type="evidence" value="ECO:0007669"/>
    <property type="project" value="UniProtKB-KW"/>
</dbReference>
<dbReference type="SUPFAM" id="SSF46785">
    <property type="entry name" value="Winged helix' DNA-binding domain"/>
    <property type="match status" value="1"/>
</dbReference>
<reference evidence="2 3" key="1">
    <citation type="submission" date="2020-08" db="EMBL/GenBank/DDBJ databases">
        <title>Genomic Encyclopedia of Type Strains, Phase IV (KMG-IV): sequencing the most valuable type-strain genomes for metagenomic binning, comparative biology and taxonomic classification.</title>
        <authorList>
            <person name="Goeker M."/>
        </authorList>
    </citation>
    <scope>NUCLEOTIDE SEQUENCE [LARGE SCALE GENOMIC DNA]</scope>
    <source>
        <strain evidence="2 3">YIM 65646</strain>
    </source>
</reference>
<accession>A0A841FYJ9</accession>
<dbReference type="Pfam" id="PF12802">
    <property type="entry name" value="MarR_2"/>
    <property type="match status" value="1"/>
</dbReference>
<dbReference type="Proteomes" id="UP000548476">
    <property type="component" value="Unassembled WGS sequence"/>
</dbReference>
<dbReference type="GO" id="GO:0006950">
    <property type="term" value="P:response to stress"/>
    <property type="evidence" value="ECO:0007669"/>
    <property type="project" value="TreeGrafter"/>
</dbReference>
<keyword evidence="3" id="KW-1185">Reference proteome</keyword>